<reference evidence="1 2" key="1">
    <citation type="submission" date="2014-02" db="EMBL/GenBank/DDBJ databases">
        <title>Draft genome sequence of Lysinibacillus boronitolerans NBRC 103108.</title>
        <authorList>
            <person name="Zhang F."/>
            <person name="Wang G."/>
            <person name="Zhang L."/>
        </authorList>
    </citation>
    <scope>NUCLEOTIDE SEQUENCE [LARGE SCALE GENOMIC DNA]</scope>
    <source>
        <strain evidence="1 2">NBRC 103108</strain>
    </source>
</reference>
<evidence type="ECO:0000313" key="1">
    <source>
        <dbReference type="EMBL" id="KGR88749.1"/>
    </source>
</evidence>
<gene>
    <name evidence="1" type="ORF">CD31_02675</name>
</gene>
<dbReference type="Proteomes" id="UP000030487">
    <property type="component" value="Unassembled WGS sequence"/>
</dbReference>
<dbReference type="EMBL" id="JPVR01000056">
    <property type="protein sequence ID" value="KGR88749.1"/>
    <property type="molecule type" value="Genomic_DNA"/>
</dbReference>
<protein>
    <recommendedName>
        <fullName evidence="3">Crystaline entomocidal protoxin</fullName>
    </recommendedName>
</protein>
<accession>A0ABR4Y3Y1</accession>
<evidence type="ECO:0008006" key="3">
    <source>
        <dbReference type="Google" id="ProtNLM"/>
    </source>
</evidence>
<comment type="caution">
    <text evidence="1">The sequence shown here is derived from an EMBL/GenBank/DDBJ whole genome shotgun (WGS) entry which is preliminary data.</text>
</comment>
<evidence type="ECO:0000313" key="2">
    <source>
        <dbReference type="Proteomes" id="UP000030487"/>
    </source>
</evidence>
<name>A0ABR4Y3Y1_9BACI</name>
<dbReference type="RefSeq" id="WP_036075611.1">
    <property type="nucleotide sequence ID" value="NZ_AVCW01000026.1"/>
</dbReference>
<sequence length="568" mass="66659">MVWIEALEIGKALIFAGMENDAKHRETKIVLTEIQKATTKIIETIENQGLVLLKGDLVGFYEQFERDIRENEQGTSNTDSFITLSNTVGNLKTKLDNYFKENDITFFTTKVYPVYVLAVSLQISVFSEIVFRFKKYVFKEHILKQCIDEFLKTHHLVEEHLFNVATKEISDEYDNNIKKESGGYWKISPYYEKMVLNEANRRVKELVNFRELIEMKRYKLLINLNSNFEIKETEDRFKFGEIDFSRCTNYSLMTMEDKTTVLSVNDFNGDNSRNPSIFKVIEDIPRGAFDGMGQAKIQVKIKSDKIDRKVELVIHEVDINTNQYIAREPFEPKTINVGNEWVTLEQEYVSVKKRTNIIIFELYWYDHEESNLLIDEFTIDFNIIKEVYPLPDVPYKEVLPSIDYPYAKFNCSHHSHLLELSNNHISTHVIAVNDSGKTEGNPSIFFDLIYKRVEFNLSDNTVLNDLKMITEWKQINTTCRVILRNKEDLKRKIIVYLKEIAWSEFGYKFEEVREVSTGKIEVGNKWTEISCQFNRDKNENDLYLGISWEGEENSDLLIRDIDVAHNLF</sequence>
<proteinExistence type="predicted"/>
<keyword evidence="2" id="KW-1185">Reference proteome</keyword>
<organism evidence="1 2">
    <name type="scientific">Lysinibacillus boronitolerans JCM 21713 = 10a = NBRC 103108</name>
    <dbReference type="NCBI Taxonomy" id="1294264"/>
    <lineage>
        <taxon>Bacteria</taxon>
        <taxon>Bacillati</taxon>
        <taxon>Bacillota</taxon>
        <taxon>Bacilli</taxon>
        <taxon>Bacillales</taxon>
        <taxon>Bacillaceae</taxon>
        <taxon>Lysinibacillus</taxon>
    </lineage>
</organism>